<dbReference type="SUPFAM" id="SSF52540">
    <property type="entry name" value="P-loop containing nucleoside triphosphate hydrolases"/>
    <property type="match status" value="1"/>
</dbReference>
<keyword evidence="5 6" id="KW-0411">Iron-sulfur</keyword>
<dbReference type="CDD" id="cd02037">
    <property type="entry name" value="Mrp_NBP35"/>
    <property type="match status" value="1"/>
</dbReference>
<dbReference type="GO" id="GO:0005524">
    <property type="term" value="F:ATP binding"/>
    <property type="evidence" value="ECO:0007669"/>
    <property type="project" value="UniProtKB-UniRule"/>
</dbReference>
<dbReference type="PROSITE" id="PS01215">
    <property type="entry name" value="MRP"/>
    <property type="match status" value="1"/>
</dbReference>
<dbReference type="GO" id="GO:0046872">
    <property type="term" value="F:metal ion binding"/>
    <property type="evidence" value="ECO:0007669"/>
    <property type="project" value="UniProtKB-KW"/>
</dbReference>
<keyword evidence="4 6" id="KW-0408">Iron</keyword>
<name>A0A179T360_9BACI</name>
<comment type="caution">
    <text evidence="7">The sequence shown here is derived from an EMBL/GenBank/DDBJ whole genome shotgun (WGS) entry which is preliminary data.</text>
</comment>
<keyword evidence="2 6" id="KW-0547">Nucleotide-binding</keyword>
<dbReference type="Proteomes" id="UP000078534">
    <property type="component" value="Unassembled WGS sequence"/>
</dbReference>
<dbReference type="FunFam" id="3.40.50.300:FF:001119">
    <property type="entry name" value="Iron-sulfur cluster carrier protein"/>
    <property type="match status" value="1"/>
</dbReference>
<dbReference type="EMBL" id="LWSG01000003">
    <property type="protein sequence ID" value="OAS88526.1"/>
    <property type="molecule type" value="Genomic_DNA"/>
</dbReference>
<evidence type="ECO:0000256" key="6">
    <source>
        <dbReference type="HAMAP-Rule" id="MF_02040"/>
    </source>
</evidence>
<dbReference type="GO" id="GO:0051539">
    <property type="term" value="F:4 iron, 4 sulfur cluster binding"/>
    <property type="evidence" value="ECO:0007669"/>
    <property type="project" value="TreeGrafter"/>
</dbReference>
<dbReference type="AlphaFoldDB" id="A0A179T360"/>
<dbReference type="PANTHER" id="PTHR42961:SF2">
    <property type="entry name" value="IRON-SULFUR PROTEIN NUBPL"/>
    <property type="match status" value="1"/>
</dbReference>
<dbReference type="RefSeq" id="WP_066327270.1">
    <property type="nucleotide sequence ID" value="NZ_LWSG01000003.1"/>
</dbReference>
<keyword evidence="3 6" id="KW-0067">ATP-binding</keyword>
<evidence type="ECO:0000256" key="3">
    <source>
        <dbReference type="ARBA" id="ARBA00022840"/>
    </source>
</evidence>
<accession>A0A179T360</accession>
<reference evidence="8" key="1">
    <citation type="submission" date="2016-04" db="EMBL/GenBank/DDBJ databases">
        <authorList>
            <person name="Lyu Z."/>
            <person name="Lyu W."/>
        </authorList>
    </citation>
    <scope>NUCLEOTIDE SEQUENCE [LARGE SCALE GENOMIC DNA]</scope>
    <source>
        <strain evidence="8">C44</strain>
    </source>
</reference>
<evidence type="ECO:0000256" key="4">
    <source>
        <dbReference type="ARBA" id="ARBA00023004"/>
    </source>
</evidence>
<dbReference type="GO" id="GO:0016887">
    <property type="term" value="F:ATP hydrolysis activity"/>
    <property type="evidence" value="ECO:0007669"/>
    <property type="project" value="UniProtKB-UniRule"/>
</dbReference>
<keyword evidence="8" id="KW-1185">Reference proteome</keyword>
<dbReference type="GO" id="GO:0016226">
    <property type="term" value="P:iron-sulfur cluster assembly"/>
    <property type="evidence" value="ECO:0007669"/>
    <property type="project" value="InterPro"/>
</dbReference>
<organism evidence="7 8">
    <name type="scientific">Metabacillus litoralis</name>
    <dbReference type="NCBI Taxonomy" id="152268"/>
    <lineage>
        <taxon>Bacteria</taxon>
        <taxon>Bacillati</taxon>
        <taxon>Bacillota</taxon>
        <taxon>Bacilli</taxon>
        <taxon>Bacillales</taxon>
        <taxon>Bacillaceae</taxon>
        <taxon>Metabacillus</taxon>
    </lineage>
</organism>
<evidence type="ECO:0000256" key="5">
    <source>
        <dbReference type="ARBA" id="ARBA00023014"/>
    </source>
</evidence>
<comment type="similarity">
    <text evidence="6">Belongs to the Mrp/NBP35 ATP-binding proteins family.</text>
</comment>
<sequence length="269" mass="29426">MNVKNVTVNLLFKKCSKKDNEVLDMMNGSVIAITSGKGGVGKSTVSVNLAIALARMGKTVALIDLDIYGFSIPKIMNLQSSPKTVNGKIIPVESHGVKVMSMGFLIKNNEPVVWRGPMLGKMVEHFSKDVLWGELDYVLLDMPPGTGDVALDMHHFIPQSKEIIVTTPHKTAAHVAERAGTMALKAKHDILGVVENMAYFKPNDRAELYYLFGKGGGTELANKLNTNLLSQLPIEEPVESTDTPGIYEEGTKLYSEYNLLAERVHSLLS</sequence>
<comment type="function">
    <text evidence="6">Binds and transfers iron-sulfur (Fe-S) clusters to target apoproteins. Can hydrolyze ATP.</text>
</comment>
<dbReference type="HAMAP" id="MF_02040">
    <property type="entry name" value="Mrp_NBP35"/>
    <property type="match status" value="1"/>
</dbReference>
<dbReference type="Pfam" id="PF10609">
    <property type="entry name" value="ParA"/>
    <property type="match status" value="1"/>
</dbReference>
<dbReference type="OrthoDB" id="9809679at2"/>
<keyword evidence="6" id="KW-0378">Hydrolase</keyword>
<gene>
    <name evidence="7" type="ORF">A6K24_15855</name>
</gene>
<dbReference type="InterPro" id="IPR027417">
    <property type="entry name" value="P-loop_NTPase"/>
</dbReference>
<evidence type="ECO:0000313" key="7">
    <source>
        <dbReference type="EMBL" id="OAS88526.1"/>
    </source>
</evidence>
<evidence type="ECO:0000256" key="2">
    <source>
        <dbReference type="ARBA" id="ARBA00022741"/>
    </source>
</evidence>
<dbReference type="InterPro" id="IPR000808">
    <property type="entry name" value="Mrp-like_CS"/>
</dbReference>
<evidence type="ECO:0000256" key="1">
    <source>
        <dbReference type="ARBA" id="ARBA00022723"/>
    </source>
</evidence>
<feature type="binding site" evidence="6">
    <location>
        <begin position="36"/>
        <end position="43"/>
    </location>
    <ligand>
        <name>ATP</name>
        <dbReference type="ChEBI" id="CHEBI:30616"/>
    </ligand>
</feature>
<proteinExistence type="inferred from homology"/>
<keyword evidence="1 6" id="KW-0479">Metal-binding</keyword>
<dbReference type="STRING" id="152268.A6K24_15855"/>
<evidence type="ECO:0000313" key="8">
    <source>
        <dbReference type="Proteomes" id="UP000078534"/>
    </source>
</evidence>
<comment type="subunit">
    <text evidence="6">Homodimer.</text>
</comment>
<dbReference type="GO" id="GO:0140663">
    <property type="term" value="F:ATP-dependent FeS chaperone activity"/>
    <property type="evidence" value="ECO:0007669"/>
    <property type="project" value="InterPro"/>
</dbReference>
<dbReference type="InterPro" id="IPR033756">
    <property type="entry name" value="YlxH/NBP35"/>
</dbReference>
<dbReference type="InterPro" id="IPR044304">
    <property type="entry name" value="NUBPL-like"/>
</dbReference>
<dbReference type="PANTHER" id="PTHR42961">
    <property type="entry name" value="IRON-SULFUR PROTEIN NUBPL"/>
    <property type="match status" value="1"/>
</dbReference>
<protein>
    <recommendedName>
        <fullName evidence="6">Iron-sulfur cluster carrier protein</fullName>
    </recommendedName>
</protein>
<dbReference type="InterPro" id="IPR019591">
    <property type="entry name" value="Mrp/NBP35_ATP-bd"/>
</dbReference>
<dbReference type="Gene3D" id="3.40.50.300">
    <property type="entry name" value="P-loop containing nucleotide triphosphate hydrolases"/>
    <property type="match status" value="1"/>
</dbReference>